<name>A0ABM7RG98_9BACT</name>
<dbReference type="RefSeq" id="WP_338684365.1">
    <property type="nucleotide sequence ID" value="NZ_AP024702.1"/>
</dbReference>
<accession>A0ABM7RG98</accession>
<dbReference type="InterPro" id="IPR005358">
    <property type="entry name" value="Puta_zinc/iron-chelating_dom"/>
</dbReference>
<dbReference type="EMBL" id="AP024702">
    <property type="protein sequence ID" value="BCX48265.1"/>
    <property type="molecule type" value="Genomic_DNA"/>
</dbReference>
<evidence type="ECO:0008006" key="3">
    <source>
        <dbReference type="Google" id="ProtNLM"/>
    </source>
</evidence>
<organism evidence="1 2">
    <name type="scientific">Haloferula helveola</name>
    <dbReference type="NCBI Taxonomy" id="490095"/>
    <lineage>
        <taxon>Bacteria</taxon>
        <taxon>Pseudomonadati</taxon>
        <taxon>Verrucomicrobiota</taxon>
        <taxon>Verrucomicrobiia</taxon>
        <taxon>Verrucomicrobiales</taxon>
        <taxon>Verrucomicrobiaceae</taxon>
        <taxon>Haloferula</taxon>
    </lineage>
</organism>
<evidence type="ECO:0000313" key="2">
    <source>
        <dbReference type="Proteomes" id="UP001374893"/>
    </source>
</evidence>
<evidence type="ECO:0000313" key="1">
    <source>
        <dbReference type="EMBL" id="BCX48265.1"/>
    </source>
</evidence>
<protein>
    <recommendedName>
        <fullName evidence="3">Zinc/iron-chelating domain-containing protein</fullName>
    </recommendedName>
</protein>
<sequence>MKRDPALNEAMREVREIYAEWSHRPIERNCTGIADCCRFRLVGHTPYLTKGEAFVAAKAWRAAGRKEFEMPADGSCPFLHPESGKCRIYDGRPFGCRTHFCAAAGGPAKREDVRDLIQRLEEIDARLGGNGAVSLPTAVRDALRSLR</sequence>
<dbReference type="Proteomes" id="UP001374893">
    <property type="component" value="Chromosome"/>
</dbReference>
<dbReference type="Pfam" id="PF03692">
    <property type="entry name" value="CxxCxxCC"/>
    <property type="match status" value="1"/>
</dbReference>
<reference evidence="1 2" key="1">
    <citation type="submission" date="2021-06" db="EMBL/GenBank/DDBJ databases">
        <title>Complete genome of Haloferula helveola possessing various polysaccharide degrading enzymes.</title>
        <authorList>
            <person name="Takami H."/>
            <person name="Huang C."/>
            <person name="Hamasaki K."/>
        </authorList>
    </citation>
    <scope>NUCLEOTIDE SEQUENCE [LARGE SCALE GENOMIC DNA]</scope>
    <source>
        <strain evidence="1 2">CN-1</strain>
    </source>
</reference>
<proteinExistence type="predicted"/>
<gene>
    <name evidence="1" type="ORF">HAHE_21730</name>
</gene>
<keyword evidence="2" id="KW-1185">Reference proteome</keyword>